<evidence type="ECO:0000256" key="5">
    <source>
        <dbReference type="ARBA" id="ARBA00023136"/>
    </source>
</evidence>
<dbReference type="PANTHER" id="PTHR30625">
    <property type="entry name" value="PROTEIN TOLQ"/>
    <property type="match status" value="1"/>
</dbReference>
<evidence type="ECO:0000256" key="4">
    <source>
        <dbReference type="ARBA" id="ARBA00022989"/>
    </source>
</evidence>
<dbReference type="GO" id="GO:0017038">
    <property type="term" value="P:protein import"/>
    <property type="evidence" value="ECO:0007669"/>
    <property type="project" value="TreeGrafter"/>
</dbReference>
<evidence type="ECO:0000256" key="7">
    <source>
        <dbReference type="SAM" id="Phobius"/>
    </source>
</evidence>
<evidence type="ECO:0000256" key="1">
    <source>
        <dbReference type="ARBA" id="ARBA00004651"/>
    </source>
</evidence>
<evidence type="ECO:0000256" key="2">
    <source>
        <dbReference type="ARBA" id="ARBA00022475"/>
    </source>
</evidence>
<comment type="subcellular location">
    <subcellularLocation>
        <location evidence="1">Cell membrane</location>
        <topology evidence="1">Multi-pass membrane protein</topology>
    </subcellularLocation>
    <subcellularLocation>
        <location evidence="6">Membrane</location>
        <topology evidence="6">Multi-pass membrane protein</topology>
    </subcellularLocation>
</comment>
<organism evidence="9 10">
    <name type="scientific">Acidocella aminolytica 101 = DSM 11237</name>
    <dbReference type="NCBI Taxonomy" id="1120923"/>
    <lineage>
        <taxon>Bacteria</taxon>
        <taxon>Pseudomonadati</taxon>
        <taxon>Pseudomonadota</taxon>
        <taxon>Alphaproteobacteria</taxon>
        <taxon>Acetobacterales</taxon>
        <taxon>Acidocellaceae</taxon>
        <taxon>Acidocella</taxon>
    </lineage>
</organism>
<comment type="caution">
    <text evidence="9">The sequence shown here is derived from an EMBL/GenBank/DDBJ whole genome shotgun (WGS) entry which is preliminary data.</text>
</comment>
<dbReference type="InterPro" id="IPR050790">
    <property type="entry name" value="ExbB/TolQ_transport"/>
</dbReference>
<gene>
    <name evidence="9" type="ORF">Aam_025_026</name>
</gene>
<feature type="transmembrane region" description="Helical" evidence="7">
    <location>
        <begin position="159"/>
        <end position="180"/>
    </location>
</feature>
<dbReference type="EMBL" id="BANC01000025">
    <property type="protein sequence ID" value="GAN79638.1"/>
    <property type="molecule type" value="Genomic_DNA"/>
</dbReference>
<keyword evidence="6" id="KW-0653">Protein transport</keyword>
<reference evidence="9 10" key="1">
    <citation type="submission" date="2012-11" db="EMBL/GenBank/DDBJ databases">
        <title>Whole genome sequence of Acidocella aminolytica 101 = DSM 11237.</title>
        <authorList>
            <person name="Azuma Y."/>
            <person name="Higashiura N."/>
            <person name="Hirakawa H."/>
            <person name="Matsushita K."/>
        </authorList>
    </citation>
    <scope>NUCLEOTIDE SEQUENCE [LARGE SCALE GENOMIC DNA]</scope>
    <source>
        <strain evidence="10">101 / DSM 11237</strain>
    </source>
</reference>
<protein>
    <submittedName>
        <fullName evidence="9">Proton channel/TonB-dependent biopolymer transporter MotA/TolQ/ExbB</fullName>
    </submittedName>
</protein>
<comment type="similarity">
    <text evidence="6">Belongs to the exbB/tolQ family.</text>
</comment>
<evidence type="ECO:0000256" key="6">
    <source>
        <dbReference type="RuleBase" id="RU004057"/>
    </source>
</evidence>
<evidence type="ECO:0000259" key="8">
    <source>
        <dbReference type="Pfam" id="PF01618"/>
    </source>
</evidence>
<sequence>MSVKYIVYLANYSDGILYVMAVLLLLALAVIIDRFWTLRRTILRGHSIIQATSEMATLRQGEFIALAKLAKNLPEAGLLDTAMRHQGMVNSETMANRLEETVMLIAPALDRRLWLLDTVITLAPLMGLFGTIIGMFHAFSILATPGHAPSEVTGGVADALVATAFGLFIAMLGLAGFNALSNQVRLIVHQLESLKTMIVNRTDGAPVVPATKTGAAPVSAKLATA</sequence>
<feature type="transmembrane region" description="Helical" evidence="7">
    <location>
        <begin position="113"/>
        <end position="139"/>
    </location>
</feature>
<name>A0A0D6PEL3_9PROT</name>
<evidence type="ECO:0000313" key="10">
    <source>
        <dbReference type="Proteomes" id="UP000032668"/>
    </source>
</evidence>
<dbReference type="GO" id="GO:0005886">
    <property type="term" value="C:plasma membrane"/>
    <property type="evidence" value="ECO:0007669"/>
    <property type="project" value="UniProtKB-SubCell"/>
</dbReference>
<dbReference type="OrthoDB" id="4045at2"/>
<accession>A0A0D6PEL3</accession>
<keyword evidence="4 7" id="KW-1133">Transmembrane helix</keyword>
<keyword evidence="5 7" id="KW-0472">Membrane</keyword>
<dbReference type="PANTHER" id="PTHR30625:SF11">
    <property type="entry name" value="MOTA_TOLQ_EXBB PROTON CHANNEL DOMAIN-CONTAINING PROTEIN"/>
    <property type="match status" value="1"/>
</dbReference>
<keyword evidence="2" id="KW-1003">Cell membrane</keyword>
<keyword evidence="6" id="KW-0813">Transport</keyword>
<dbReference type="Proteomes" id="UP000032668">
    <property type="component" value="Unassembled WGS sequence"/>
</dbReference>
<evidence type="ECO:0000256" key="3">
    <source>
        <dbReference type="ARBA" id="ARBA00022692"/>
    </source>
</evidence>
<dbReference type="STRING" id="1120923.SAMN02746095_01986"/>
<feature type="transmembrane region" description="Helical" evidence="7">
    <location>
        <begin position="15"/>
        <end position="36"/>
    </location>
</feature>
<dbReference type="Pfam" id="PF01618">
    <property type="entry name" value="MotA_ExbB"/>
    <property type="match status" value="1"/>
</dbReference>
<feature type="domain" description="MotA/TolQ/ExbB proton channel" evidence="8">
    <location>
        <begin position="74"/>
        <end position="192"/>
    </location>
</feature>
<keyword evidence="3 7" id="KW-0812">Transmembrane</keyword>
<proteinExistence type="inferred from homology"/>
<dbReference type="RefSeq" id="WP_048878080.1">
    <property type="nucleotide sequence ID" value="NZ_BANC01000025.1"/>
</dbReference>
<dbReference type="InterPro" id="IPR002898">
    <property type="entry name" value="MotA_ExbB_proton_chnl"/>
</dbReference>
<keyword evidence="10" id="KW-1185">Reference proteome</keyword>
<dbReference type="AlphaFoldDB" id="A0A0D6PEL3"/>
<evidence type="ECO:0000313" key="9">
    <source>
        <dbReference type="EMBL" id="GAN79638.1"/>
    </source>
</evidence>